<evidence type="ECO:0000313" key="2">
    <source>
        <dbReference type="EMBL" id="GAX79127.1"/>
    </source>
</evidence>
<evidence type="ECO:0000313" key="3">
    <source>
        <dbReference type="Proteomes" id="UP000232323"/>
    </source>
</evidence>
<sequence>MSCFGFRSVGSCYWGQNMSYVTCVGLPSFLKNGMQLIREHNSLDVSRKSFKFSCDYKSSCAVQRISDHVKPLKALGESKQSESTCNSKSISKSGNPRNLRGNNDGTKAPASQTKRGRQSPEAVDEIRRDCVAPLNANAWEDDSFGYPNKVPAAEDLQHLKAAELGAVAGRAVDAGLIMPTDWMEAYVAATRLCRMKGLSLDMYIQILKFVTLSAEAAALQQQQERLWYQQDDEELEDGYNWLSRSPLPGEVEEAVNSMDMSSSSSTQVLVPPVGFGFFPAPSWVRGLLVDALPSLTGACVADINTVFGFLLQLNIKVTKEWMVEVYSLSKPLLATASFNDIASLLCSCVEHHVPPHSWLEEAAHYLERKNMQPYGGLGLQLYSQLLGTFLRLQFTPGKKVQTALEQTGRRLLKVSCVEAAVRDSSSTLSSSLISSNVGTPSGSQSRKKDTKASARPSEQRLDSGASIGTGIAGGEPVVSLDNFQSREAADGEEASHEDGFQIEERSVVSAAEVMTAESLGRIAKVTSSLDWPDISSTFKDDCVTAYMDFVLKRQISPNAVYELTNRVLQPQQDPGLTSSSIDSFRYGHDRKDGARWKDLRECVSITASNSGCGGIEPTPAELAIVGATMQACEKAMPHFESHQLASVISAVAESSFSPPMSWESSFYKAAAQRNRLSRMNVSTIAGILRGLVTLGWHPPREWTTTATRSVNASLKAGYMMGQHVPPVLVFLAGQTKSWSPSTSEDDGMMSLPAVSVYTNHYSTTYSSGGSSTAVHYSTTYSSGGSSTADGASSGRQQDASSSWVLPHVGPPFLRSMEEILFEGIIMDMTIWEYAPAFAALIRLGHVPEDDSWGTLTAESSHQFMKQEAPGRALVLLLLSHAMALIAPPDAWVEGLLLGLGRTYKSLAAADWAAVMWSLGTVAADWVPREWTMRAAPLALGCMTDMEGDEMCVTLWGLAMLGYKLEAASADLQNLVYHLHNAVDSMGDAFLGQFVASFATLSSDIVTNDKVREVEDLLNAVERRCERQGLPQDAGALLELLLGFQMLQYSPGPGFLKAHMQATGYLTADFSDEEIALLRQTYAWFMDIS</sequence>
<dbReference type="EMBL" id="BEGY01000039">
    <property type="protein sequence ID" value="GAX79127.1"/>
    <property type="molecule type" value="Genomic_DNA"/>
</dbReference>
<feature type="region of interest" description="Disordered" evidence="1">
    <location>
        <begin position="430"/>
        <end position="473"/>
    </location>
</feature>
<proteinExistence type="predicted"/>
<name>A0A250X7T7_9CHLO</name>
<accession>A0A250X7T7</accession>
<gene>
    <name evidence="2" type="ORF">CEUSTIGMA_g6567.t1</name>
</gene>
<feature type="region of interest" description="Disordered" evidence="1">
    <location>
        <begin position="76"/>
        <end position="123"/>
    </location>
</feature>
<protein>
    <submittedName>
        <fullName evidence="2">Uncharacterized protein</fullName>
    </submittedName>
</protein>
<comment type="caution">
    <text evidence="2">The sequence shown here is derived from an EMBL/GenBank/DDBJ whole genome shotgun (WGS) entry which is preliminary data.</text>
</comment>
<keyword evidence="3" id="KW-1185">Reference proteome</keyword>
<organism evidence="2 3">
    <name type="scientific">Chlamydomonas eustigma</name>
    <dbReference type="NCBI Taxonomy" id="1157962"/>
    <lineage>
        <taxon>Eukaryota</taxon>
        <taxon>Viridiplantae</taxon>
        <taxon>Chlorophyta</taxon>
        <taxon>core chlorophytes</taxon>
        <taxon>Chlorophyceae</taxon>
        <taxon>CS clade</taxon>
        <taxon>Chlamydomonadales</taxon>
        <taxon>Chlamydomonadaceae</taxon>
        <taxon>Chlamydomonas</taxon>
    </lineage>
</organism>
<evidence type="ECO:0000256" key="1">
    <source>
        <dbReference type="SAM" id="MobiDB-lite"/>
    </source>
</evidence>
<dbReference type="Proteomes" id="UP000232323">
    <property type="component" value="Unassembled WGS sequence"/>
</dbReference>
<feature type="compositionally biased region" description="Basic and acidic residues" evidence="1">
    <location>
        <begin position="446"/>
        <end position="461"/>
    </location>
</feature>
<reference evidence="2 3" key="1">
    <citation type="submission" date="2017-08" db="EMBL/GenBank/DDBJ databases">
        <title>Acidophilic green algal genome provides insights into adaptation to an acidic environment.</title>
        <authorList>
            <person name="Hirooka S."/>
            <person name="Hirose Y."/>
            <person name="Kanesaki Y."/>
            <person name="Higuchi S."/>
            <person name="Fujiwara T."/>
            <person name="Onuma R."/>
            <person name="Era A."/>
            <person name="Ohbayashi R."/>
            <person name="Uzuka A."/>
            <person name="Nozaki H."/>
            <person name="Yoshikawa H."/>
            <person name="Miyagishima S.Y."/>
        </authorList>
    </citation>
    <scope>NUCLEOTIDE SEQUENCE [LARGE SCALE GENOMIC DNA]</scope>
    <source>
        <strain evidence="2 3">NIES-2499</strain>
    </source>
</reference>
<dbReference type="AlphaFoldDB" id="A0A250X7T7"/>
<feature type="compositionally biased region" description="Polar residues" evidence="1">
    <location>
        <begin position="81"/>
        <end position="113"/>
    </location>
</feature>